<organism evidence="1 2">
    <name type="scientific">Flemingia macrophylla</name>
    <dbReference type="NCBI Taxonomy" id="520843"/>
    <lineage>
        <taxon>Eukaryota</taxon>
        <taxon>Viridiplantae</taxon>
        <taxon>Streptophyta</taxon>
        <taxon>Embryophyta</taxon>
        <taxon>Tracheophyta</taxon>
        <taxon>Spermatophyta</taxon>
        <taxon>Magnoliopsida</taxon>
        <taxon>eudicotyledons</taxon>
        <taxon>Gunneridae</taxon>
        <taxon>Pentapetalae</taxon>
        <taxon>rosids</taxon>
        <taxon>fabids</taxon>
        <taxon>Fabales</taxon>
        <taxon>Fabaceae</taxon>
        <taxon>Papilionoideae</taxon>
        <taxon>50 kb inversion clade</taxon>
        <taxon>NPAAA clade</taxon>
        <taxon>indigoferoid/millettioid clade</taxon>
        <taxon>Phaseoleae</taxon>
        <taxon>Flemingia</taxon>
    </lineage>
</organism>
<gene>
    <name evidence="1" type="ORF">Fmac_029134</name>
</gene>
<dbReference type="EMBL" id="JBGMDY010000010">
    <property type="protein sequence ID" value="KAL2320165.1"/>
    <property type="molecule type" value="Genomic_DNA"/>
</dbReference>
<dbReference type="AlphaFoldDB" id="A0ABD1LAX9"/>
<dbReference type="Proteomes" id="UP001603857">
    <property type="component" value="Unassembled WGS sequence"/>
</dbReference>
<proteinExistence type="predicted"/>
<accession>A0ABD1LAX9</accession>
<keyword evidence="2" id="KW-1185">Reference proteome</keyword>
<sequence length="55" mass="6019">MLVGMKPEHIDSEGLPGPLPCCQETAVTSLLEQIFSTKEPMFSLSETHLSKKSTN</sequence>
<reference evidence="1 2" key="1">
    <citation type="submission" date="2024-08" db="EMBL/GenBank/DDBJ databases">
        <title>Insights into the chromosomal genome structure of Flemingia macrophylla.</title>
        <authorList>
            <person name="Ding Y."/>
            <person name="Zhao Y."/>
            <person name="Bi W."/>
            <person name="Wu M."/>
            <person name="Zhao G."/>
            <person name="Gong Y."/>
            <person name="Li W."/>
            <person name="Zhang P."/>
        </authorList>
    </citation>
    <scope>NUCLEOTIDE SEQUENCE [LARGE SCALE GENOMIC DNA]</scope>
    <source>
        <strain evidence="1">DYQJB</strain>
        <tissue evidence="1">Leaf</tissue>
    </source>
</reference>
<evidence type="ECO:0000313" key="1">
    <source>
        <dbReference type="EMBL" id="KAL2320165.1"/>
    </source>
</evidence>
<comment type="caution">
    <text evidence="1">The sequence shown here is derived from an EMBL/GenBank/DDBJ whole genome shotgun (WGS) entry which is preliminary data.</text>
</comment>
<name>A0ABD1LAX9_9FABA</name>
<protein>
    <submittedName>
        <fullName evidence="1">Uncharacterized protein</fullName>
    </submittedName>
</protein>
<evidence type="ECO:0000313" key="2">
    <source>
        <dbReference type="Proteomes" id="UP001603857"/>
    </source>
</evidence>